<dbReference type="Pfam" id="PF03610">
    <property type="entry name" value="EIIA-man"/>
    <property type="match status" value="1"/>
</dbReference>
<dbReference type="PROSITE" id="PS51096">
    <property type="entry name" value="PTS_EIIA_TYPE_4"/>
    <property type="match status" value="1"/>
</dbReference>
<sequence>MVKYLLASHGLYAEGTASFLKIMAGTNANLYTLAAFLDDTSIEELVRKKLEVINEYDQLIVFCDLYGGSVAQEVYRQTQGTKRNIQIIAGYNVALVLDIILKDRVLDPTEIRQIIAESRNAIVYLNDYQQTAETNDLF</sequence>
<dbReference type="EMBL" id="VSSQ01018613">
    <property type="protein sequence ID" value="MPM61953.1"/>
    <property type="molecule type" value="Genomic_DNA"/>
</dbReference>
<accession>A0A645BFJ3</accession>
<evidence type="ECO:0000256" key="1">
    <source>
        <dbReference type="ARBA" id="ARBA00022679"/>
    </source>
</evidence>
<gene>
    <name evidence="3" type="ORF">SDC9_108817</name>
</gene>
<dbReference type="GO" id="GO:0009401">
    <property type="term" value="P:phosphoenolpyruvate-dependent sugar phosphotransferase system"/>
    <property type="evidence" value="ECO:0007669"/>
    <property type="project" value="InterPro"/>
</dbReference>
<dbReference type="AlphaFoldDB" id="A0A645BFJ3"/>
<dbReference type="GO" id="GO:0016740">
    <property type="term" value="F:transferase activity"/>
    <property type="evidence" value="ECO:0007669"/>
    <property type="project" value="UniProtKB-KW"/>
</dbReference>
<dbReference type="GO" id="GO:0016020">
    <property type="term" value="C:membrane"/>
    <property type="evidence" value="ECO:0007669"/>
    <property type="project" value="InterPro"/>
</dbReference>
<feature type="domain" description="PTS EIIA type-4" evidence="2">
    <location>
        <begin position="1"/>
        <end position="122"/>
    </location>
</feature>
<reference evidence="3" key="1">
    <citation type="submission" date="2019-08" db="EMBL/GenBank/DDBJ databases">
        <authorList>
            <person name="Kucharzyk K."/>
            <person name="Murdoch R.W."/>
            <person name="Higgins S."/>
            <person name="Loffler F."/>
        </authorList>
    </citation>
    <scope>NUCLEOTIDE SEQUENCE</scope>
</reference>
<protein>
    <recommendedName>
        <fullName evidence="2">PTS EIIA type-4 domain-containing protein</fullName>
    </recommendedName>
</protein>
<dbReference type="InterPro" id="IPR004701">
    <property type="entry name" value="PTS_EIIA_man-typ"/>
</dbReference>
<evidence type="ECO:0000259" key="2">
    <source>
        <dbReference type="PROSITE" id="PS51096"/>
    </source>
</evidence>
<dbReference type="SUPFAM" id="SSF53062">
    <property type="entry name" value="PTS system fructose IIA component-like"/>
    <property type="match status" value="1"/>
</dbReference>
<proteinExistence type="predicted"/>
<dbReference type="PANTHER" id="PTHR33799:SF1">
    <property type="entry name" value="PTS SYSTEM MANNOSE-SPECIFIC EIIAB COMPONENT-RELATED"/>
    <property type="match status" value="1"/>
</dbReference>
<dbReference type="InterPro" id="IPR051471">
    <property type="entry name" value="Bacterial_PTS_sugar_comp"/>
</dbReference>
<evidence type="ECO:0000313" key="3">
    <source>
        <dbReference type="EMBL" id="MPM61953.1"/>
    </source>
</evidence>
<comment type="caution">
    <text evidence="3">The sequence shown here is derived from an EMBL/GenBank/DDBJ whole genome shotgun (WGS) entry which is preliminary data.</text>
</comment>
<dbReference type="Gene3D" id="3.40.50.510">
    <property type="entry name" value="Phosphotransferase system, mannose-type IIA component"/>
    <property type="match status" value="1"/>
</dbReference>
<name>A0A645BFJ3_9ZZZZ</name>
<keyword evidence="1" id="KW-0808">Transferase</keyword>
<organism evidence="3">
    <name type="scientific">bioreactor metagenome</name>
    <dbReference type="NCBI Taxonomy" id="1076179"/>
    <lineage>
        <taxon>unclassified sequences</taxon>
        <taxon>metagenomes</taxon>
        <taxon>ecological metagenomes</taxon>
    </lineage>
</organism>
<dbReference type="InterPro" id="IPR036662">
    <property type="entry name" value="PTS_EIIA_man-typ_sf"/>
</dbReference>
<dbReference type="PANTHER" id="PTHR33799">
    <property type="entry name" value="PTS PERMEASE-RELATED-RELATED"/>
    <property type="match status" value="1"/>
</dbReference>